<evidence type="ECO:0000256" key="2">
    <source>
        <dbReference type="ARBA" id="ARBA00005540"/>
    </source>
</evidence>
<feature type="transmembrane region" description="Helical" evidence="9">
    <location>
        <begin position="53"/>
        <end position="78"/>
    </location>
</feature>
<gene>
    <name evidence="10" type="ORF">FC56_GL000523</name>
</gene>
<dbReference type="Proteomes" id="UP000051256">
    <property type="component" value="Unassembled WGS sequence"/>
</dbReference>
<accession>A0A0R2D197</accession>
<feature type="transmembrane region" description="Helical" evidence="9">
    <location>
        <begin position="84"/>
        <end position="106"/>
    </location>
</feature>
<dbReference type="RefSeq" id="WP_056978309.1">
    <property type="nucleotide sequence ID" value="NZ_AYZR01000008.1"/>
</dbReference>
<dbReference type="PATRIC" id="fig|1423802.4.peg.533"/>
<evidence type="ECO:0000256" key="9">
    <source>
        <dbReference type="SAM" id="Phobius"/>
    </source>
</evidence>
<keyword evidence="3 8" id="KW-0813">Transport</keyword>
<dbReference type="PANTHER" id="PTHR38438:SF1">
    <property type="entry name" value="RIBOFLAVIN TRANSPORTER RIBU"/>
    <property type="match status" value="1"/>
</dbReference>
<evidence type="ECO:0000256" key="8">
    <source>
        <dbReference type="PIRNR" id="PIRNR037778"/>
    </source>
</evidence>
<dbReference type="Gene3D" id="1.10.1760.20">
    <property type="match status" value="1"/>
</dbReference>
<comment type="function">
    <text evidence="8">Probably a riboflavin-binding protein that interacts with the energy-coupling factor (ECF) ABC-transporter complex.</text>
</comment>
<dbReference type="EMBL" id="AYZR01000008">
    <property type="protein sequence ID" value="KRM93804.1"/>
    <property type="molecule type" value="Genomic_DNA"/>
</dbReference>
<keyword evidence="5 9" id="KW-0812">Transmembrane</keyword>
<keyword evidence="6 9" id="KW-1133">Transmembrane helix</keyword>
<keyword evidence="4 8" id="KW-1003">Cell membrane</keyword>
<proteinExistence type="inferred from homology"/>
<feature type="transmembrane region" description="Helical" evidence="9">
    <location>
        <begin position="20"/>
        <end position="41"/>
    </location>
</feature>
<dbReference type="PIRSF" id="PIRSF037778">
    <property type="entry name" value="UCP037778_transp_RibU"/>
    <property type="match status" value="1"/>
</dbReference>
<comment type="subcellular location">
    <subcellularLocation>
        <location evidence="1">Cell membrane</location>
        <topology evidence="1">Multi-pass membrane protein</topology>
    </subcellularLocation>
</comment>
<dbReference type="STRING" id="1423802.FC56_GL000523"/>
<sequence>MERHTKGLKNGFVTADIVRLAVLAGSSYVLMFFAFPVIPLVSYMKIDFSDMPVLIATVITGPLGGIIVAGVKSLLYWITTGASIPNLIGVGSSFVSSIVIVEAFYYSEKYLHKFNRPARITLTILNMAVALAVVMGILNWLVVTPLYMNLLGLKLSIPVTQLVLVAVIPFNLIKGILVGLVFIFVRQRVLPRLKIKE</sequence>
<evidence type="ECO:0000256" key="6">
    <source>
        <dbReference type="ARBA" id="ARBA00022989"/>
    </source>
</evidence>
<protein>
    <recommendedName>
        <fullName evidence="8">Riboflavin transporter</fullName>
    </recommendedName>
</protein>
<feature type="transmembrane region" description="Helical" evidence="9">
    <location>
        <begin position="162"/>
        <end position="185"/>
    </location>
</feature>
<keyword evidence="7 8" id="KW-0472">Membrane</keyword>
<evidence type="ECO:0000256" key="3">
    <source>
        <dbReference type="ARBA" id="ARBA00022448"/>
    </source>
</evidence>
<evidence type="ECO:0000256" key="4">
    <source>
        <dbReference type="ARBA" id="ARBA00022475"/>
    </source>
</evidence>
<name>A0A0R2D197_9LACO</name>
<dbReference type="InterPro" id="IPR025720">
    <property type="entry name" value="RibU"/>
</dbReference>
<evidence type="ECO:0000256" key="7">
    <source>
        <dbReference type="ARBA" id="ARBA00023136"/>
    </source>
</evidence>
<dbReference type="GO" id="GO:0032217">
    <property type="term" value="F:riboflavin transmembrane transporter activity"/>
    <property type="evidence" value="ECO:0007669"/>
    <property type="project" value="UniProtKB-UniRule"/>
</dbReference>
<dbReference type="Pfam" id="PF12822">
    <property type="entry name" value="ECF_trnsprt"/>
    <property type="match status" value="1"/>
</dbReference>
<comment type="similarity">
    <text evidence="2 8">Belongs to the prokaryotic riboflavin transporter (P-RFT) (TC 2.A.87) family.</text>
</comment>
<comment type="caution">
    <text evidence="10">The sequence shown here is derived from an EMBL/GenBank/DDBJ whole genome shotgun (WGS) entry which is preliminary data.</text>
</comment>
<evidence type="ECO:0000256" key="5">
    <source>
        <dbReference type="ARBA" id="ARBA00022692"/>
    </source>
</evidence>
<dbReference type="GO" id="GO:0005886">
    <property type="term" value="C:plasma membrane"/>
    <property type="evidence" value="ECO:0007669"/>
    <property type="project" value="UniProtKB-SubCell"/>
</dbReference>
<reference evidence="10 11" key="1">
    <citation type="journal article" date="2015" name="Genome Announc.">
        <title>Expanding the biotechnology potential of lactobacilli through comparative genomics of 213 strains and associated genera.</title>
        <authorList>
            <person name="Sun Z."/>
            <person name="Harris H.M."/>
            <person name="McCann A."/>
            <person name="Guo C."/>
            <person name="Argimon S."/>
            <person name="Zhang W."/>
            <person name="Yang X."/>
            <person name="Jeffery I.B."/>
            <person name="Cooney J.C."/>
            <person name="Kagawa T.F."/>
            <person name="Liu W."/>
            <person name="Song Y."/>
            <person name="Salvetti E."/>
            <person name="Wrobel A."/>
            <person name="Rasinkangas P."/>
            <person name="Parkhill J."/>
            <person name="Rea M.C."/>
            <person name="O'Sullivan O."/>
            <person name="Ritari J."/>
            <person name="Douillard F.P."/>
            <person name="Paul Ross R."/>
            <person name="Yang R."/>
            <person name="Briner A.E."/>
            <person name="Felis G.E."/>
            <person name="de Vos W.M."/>
            <person name="Barrangou R."/>
            <person name="Klaenhammer T.R."/>
            <person name="Caufield P.W."/>
            <person name="Cui Y."/>
            <person name="Zhang H."/>
            <person name="O'Toole P.W."/>
        </authorList>
    </citation>
    <scope>NUCLEOTIDE SEQUENCE [LARGE SCALE GENOMIC DNA]</scope>
    <source>
        <strain evidence="10 11">DSM 24302</strain>
    </source>
</reference>
<dbReference type="AlphaFoldDB" id="A0A0R2D197"/>
<organism evidence="10 11">
    <name type="scientific">Lentilactobacillus senioris DSM 24302 = JCM 17472</name>
    <dbReference type="NCBI Taxonomy" id="1423802"/>
    <lineage>
        <taxon>Bacteria</taxon>
        <taxon>Bacillati</taxon>
        <taxon>Bacillota</taxon>
        <taxon>Bacilli</taxon>
        <taxon>Lactobacillales</taxon>
        <taxon>Lactobacillaceae</taxon>
        <taxon>Lentilactobacillus</taxon>
    </lineage>
</organism>
<dbReference type="PANTHER" id="PTHR38438">
    <property type="entry name" value="RIBOFLAVIN TRANSPORTER RIBU"/>
    <property type="match status" value="1"/>
</dbReference>
<evidence type="ECO:0000313" key="11">
    <source>
        <dbReference type="Proteomes" id="UP000051256"/>
    </source>
</evidence>
<feature type="transmembrane region" description="Helical" evidence="9">
    <location>
        <begin position="118"/>
        <end position="142"/>
    </location>
</feature>
<evidence type="ECO:0000313" key="10">
    <source>
        <dbReference type="EMBL" id="KRM93804.1"/>
    </source>
</evidence>
<dbReference type="InterPro" id="IPR024529">
    <property type="entry name" value="ECF_trnsprt_substrate-spec"/>
</dbReference>
<evidence type="ECO:0000256" key="1">
    <source>
        <dbReference type="ARBA" id="ARBA00004651"/>
    </source>
</evidence>
<keyword evidence="11" id="KW-1185">Reference proteome</keyword>